<dbReference type="SMART" id="SM00154">
    <property type="entry name" value="ZnF_AN1"/>
    <property type="match status" value="2"/>
</dbReference>
<gene>
    <name evidence="7" type="ORF">MONBRDRAFT_3192</name>
</gene>
<dbReference type="SUPFAM" id="SSF118310">
    <property type="entry name" value="AN1-like Zinc finger"/>
    <property type="match status" value="2"/>
</dbReference>
<dbReference type="GO" id="GO:0005737">
    <property type="term" value="C:cytoplasm"/>
    <property type="evidence" value="ECO:0000318"/>
    <property type="project" value="GO_Central"/>
</dbReference>
<dbReference type="GO" id="GO:0008270">
    <property type="term" value="F:zinc ion binding"/>
    <property type="evidence" value="ECO:0007669"/>
    <property type="project" value="UniProtKB-KW"/>
</dbReference>
<dbReference type="PANTHER" id="PTHR14677">
    <property type="entry name" value="ARSENITE INDUCUBLE RNA ASSOCIATED PROTEIN AIP-1-RELATED"/>
    <property type="match status" value="1"/>
</dbReference>
<dbReference type="PANTHER" id="PTHR14677:SF20">
    <property type="entry name" value="ZINC FINGER AN1-TYPE CONTAINING 2A-RELATED"/>
    <property type="match status" value="1"/>
</dbReference>
<dbReference type="EMBL" id="CH991543">
    <property type="protein sequence ID" value="EDQ92298.1"/>
    <property type="molecule type" value="Genomic_DNA"/>
</dbReference>
<dbReference type="Pfam" id="PF01428">
    <property type="entry name" value="zf-AN1"/>
    <property type="match status" value="2"/>
</dbReference>
<keyword evidence="4" id="KW-0862">Zinc</keyword>
<evidence type="ECO:0000259" key="6">
    <source>
        <dbReference type="PROSITE" id="PS51039"/>
    </source>
</evidence>
<feature type="domain" description="AN1-type" evidence="6">
    <location>
        <begin position="92"/>
        <end position="140"/>
    </location>
</feature>
<evidence type="ECO:0000256" key="2">
    <source>
        <dbReference type="ARBA" id="ARBA00022737"/>
    </source>
</evidence>
<keyword evidence="8" id="KW-1185">Reference proteome</keyword>
<evidence type="ECO:0000256" key="3">
    <source>
        <dbReference type="ARBA" id="ARBA00022771"/>
    </source>
</evidence>
<proteinExistence type="predicted"/>
<evidence type="ECO:0000256" key="4">
    <source>
        <dbReference type="ARBA" id="ARBA00022833"/>
    </source>
</evidence>
<keyword evidence="3 5" id="KW-0863">Zinc-finger</keyword>
<dbReference type="PROSITE" id="PS51039">
    <property type="entry name" value="ZF_AN1"/>
    <property type="match status" value="1"/>
</dbReference>
<dbReference type="RefSeq" id="XP_001742060.1">
    <property type="nucleotide sequence ID" value="XM_001742008.1"/>
</dbReference>
<dbReference type="InterPro" id="IPR057357">
    <property type="entry name" value="Znf-C2H2_ZFAND2A/B"/>
</dbReference>
<evidence type="ECO:0000256" key="5">
    <source>
        <dbReference type="PROSITE-ProRule" id="PRU00449"/>
    </source>
</evidence>
<protein>
    <recommendedName>
        <fullName evidence="6">AN1-type domain-containing protein</fullName>
    </recommendedName>
</protein>
<accession>A9UNS8</accession>
<dbReference type="AlphaFoldDB" id="A9UNS8"/>
<dbReference type="GeneID" id="5887475"/>
<evidence type="ECO:0000256" key="1">
    <source>
        <dbReference type="ARBA" id="ARBA00022723"/>
    </source>
</evidence>
<dbReference type="OMA" id="YKSHECP"/>
<dbReference type="Proteomes" id="UP000001357">
    <property type="component" value="Unassembled WGS sequence"/>
</dbReference>
<dbReference type="Pfam" id="PF25403">
    <property type="entry name" value="zf-C2H2_ZFAND2"/>
    <property type="match status" value="1"/>
</dbReference>
<dbReference type="InParanoid" id="A9UNS8"/>
<dbReference type="InterPro" id="IPR035896">
    <property type="entry name" value="AN1-like_Znf"/>
</dbReference>
<dbReference type="Gene3D" id="4.10.1110.10">
    <property type="entry name" value="AN1-like Zinc finger"/>
    <property type="match status" value="2"/>
</dbReference>
<feature type="non-terminal residue" evidence="7">
    <location>
        <position position="147"/>
    </location>
</feature>
<evidence type="ECO:0000313" key="8">
    <source>
        <dbReference type="Proteomes" id="UP000001357"/>
    </source>
</evidence>
<sequence length="147" mass="16444">MELPQVGTTCGHPNCTQLDFLAFRCHKCNTTFCEPHYRAADHACLRQNFDDARSYKCPLCQQQLAVVRGEDPNMTVERHLASNCQTGVARSAPQSKGCAVPKCRKKEFIAVTCPDCKRKFCTQHRFPEDHACVGQRGRTAQAASARQ</sequence>
<dbReference type="eggNOG" id="KOG3183">
    <property type="taxonomic scope" value="Eukaryota"/>
</dbReference>
<reference evidence="7 8" key="1">
    <citation type="journal article" date="2008" name="Nature">
        <title>The genome of the choanoflagellate Monosiga brevicollis and the origin of metazoans.</title>
        <authorList>
            <consortium name="JGI Sequencing"/>
            <person name="King N."/>
            <person name="Westbrook M.J."/>
            <person name="Young S.L."/>
            <person name="Kuo A."/>
            <person name="Abedin M."/>
            <person name="Chapman J."/>
            <person name="Fairclough S."/>
            <person name="Hellsten U."/>
            <person name="Isogai Y."/>
            <person name="Letunic I."/>
            <person name="Marr M."/>
            <person name="Pincus D."/>
            <person name="Putnam N."/>
            <person name="Rokas A."/>
            <person name="Wright K.J."/>
            <person name="Zuzow R."/>
            <person name="Dirks W."/>
            <person name="Good M."/>
            <person name="Goodstein D."/>
            <person name="Lemons D."/>
            <person name="Li W."/>
            <person name="Lyons J.B."/>
            <person name="Morris A."/>
            <person name="Nichols S."/>
            <person name="Richter D.J."/>
            <person name="Salamov A."/>
            <person name="Bork P."/>
            <person name="Lim W.A."/>
            <person name="Manning G."/>
            <person name="Miller W.T."/>
            <person name="McGinnis W."/>
            <person name="Shapiro H."/>
            <person name="Tjian R."/>
            <person name="Grigoriev I.V."/>
            <person name="Rokhsar D."/>
        </authorList>
    </citation>
    <scope>NUCLEOTIDE SEQUENCE [LARGE SCALE GENOMIC DNA]</scope>
    <source>
        <strain evidence="8">MX1 / ATCC 50154</strain>
    </source>
</reference>
<keyword evidence="1" id="KW-0479">Metal-binding</keyword>
<keyword evidence="2" id="KW-0677">Repeat</keyword>
<dbReference type="InterPro" id="IPR000058">
    <property type="entry name" value="Znf_AN1"/>
</dbReference>
<dbReference type="STRING" id="81824.A9UNS8"/>
<name>A9UNS8_MONBE</name>
<dbReference type="KEGG" id="mbr:MONBRDRAFT_3192"/>
<evidence type="ECO:0000313" key="7">
    <source>
        <dbReference type="EMBL" id="EDQ92298.1"/>
    </source>
</evidence>
<organism evidence="7 8">
    <name type="scientific">Monosiga brevicollis</name>
    <name type="common">Choanoflagellate</name>
    <dbReference type="NCBI Taxonomy" id="81824"/>
    <lineage>
        <taxon>Eukaryota</taxon>
        <taxon>Choanoflagellata</taxon>
        <taxon>Craspedida</taxon>
        <taxon>Salpingoecidae</taxon>
        <taxon>Monosiga</taxon>
    </lineage>
</organism>
<dbReference type="FunCoup" id="A9UNS8">
    <property type="interactions" value="758"/>
</dbReference>